<gene>
    <name evidence="2" type="ORF">AB0I48_22675</name>
</gene>
<dbReference type="Proteomes" id="UP001551695">
    <property type="component" value="Unassembled WGS sequence"/>
</dbReference>
<dbReference type="EMBL" id="JBFAKC010000010">
    <property type="protein sequence ID" value="MEV0710375.1"/>
    <property type="molecule type" value="Genomic_DNA"/>
</dbReference>
<reference evidence="2 3" key="1">
    <citation type="submission" date="2024-06" db="EMBL/GenBank/DDBJ databases">
        <title>The Natural Products Discovery Center: Release of the First 8490 Sequenced Strains for Exploring Actinobacteria Biosynthetic Diversity.</title>
        <authorList>
            <person name="Kalkreuter E."/>
            <person name="Kautsar S.A."/>
            <person name="Yang D."/>
            <person name="Bader C.D."/>
            <person name="Teijaro C.N."/>
            <person name="Fluegel L."/>
            <person name="Davis C.M."/>
            <person name="Simpson J.R."/>
            <person name="Lauterbach L."/>
            <person name="Steele A.D."/>
            <person name="Gui C."/>
            <person name="Meng S."/>
            <person name="Li G."/>
            <person name="Viehrig K."/>
            <person name="Ye F."/>
            <person name="Su P."/>
            <person name="Kiefer A.F."/>
            <person name="Nichols A."/>
            <person name="Cepeda A.J."/>
            <person name="Yan W."/>
            <person name="Fan B."/>
            <person name="Jiang Y."/>
            <person name="Adhikari A."/>
            <person name="Zheng C.-J."/>
            <person name="Schuster L."/>
            <person name="Cowan T.M."/>
            <person name="Smanski M.J."/>
            <person name="Chevrette M.G."/>
            <person name="De Carvalho L.P.S."/>
            <person name="Shen B."/>
        </authorList>
    </citation>
    <scope>NUCLEOTIDE SEQUENCE [LARGE SCALE GENOMIC DNA]</scope>
    <source>
        <strain evidence="2 3">NPDC050403</strain>
    </source>
</reference>
<evidence type="ECO:0000313" key="2">
    <source>
        <dbReference type="EMBL" id="MEV0710375.1"/>
    </source>
</evidence>
<keyword evidence="1" id="KW-1133">Transmembrane helix</keyword>
<name>A0ABV3FYR9_9NOCA</name>
<accession>A0ABV3FYR9</accession>
<organism evidence="2 3">
    <name type="scientific">Nocardia aurea</name>
    <dbReference type="NCBI Taxonomy" id="2144174"/>
    <lineage>
        <taxon>Bacteria</taxon>
        <taxon>Bacillati</taxon>
        <taxon>Actinomycetota</taxon>
        <taxon>Actinomycetes</taxon>
        <taxon>Mycobacteriales</taxon>
        <taxon>Nocardiaceae</taxon>
        <taxon>Nocardia</taxon>
    </lineage>
</organism>
<proteinExistence type="predicted"/>
<sequence length="199" mass="21679">MDTMGEFVVGVDTAAVQAARRRTLRLATVSVVVESAGAVVISALAVFMVWLAGPIGFVQFAVVPFFVFGALRTLRNRRRLRDKWAAEGVVPTAMRLSANGLRLSLDGAPDSVFLPWDTLRGLRVHRWRGQQLLVVDLMSGVDVSTVGVHGLDHPEAQTMLRKRVHGTTGLRTAVRILTQPISAIDQAAAYFTAGRVRVH</sequence>
<keyword evidence="3" id="KW-1185">Reference proteome</keyword>
<comment type="caution">
    <text evidence="2">The sequence shown here is derived from an EMBL/GenBank/DDBJ whole genome shotgun (WGS) entry which is preliminary data.</text>
</comment>
<keyword evidence="1" id="KW-0812">Transmembrane</keyword>
<evidence type="ECO:0000313" key="3">
    <source>
        <dbReference type="Proteomes" id="UP001551695"/>
    </source>
</evidence>
<evidence type="ECO:0000256" key="1">
    <source>
        <dbReference type="SAM" id="Phobius"/>
    </source>
</evidence>
<dbReference type="RefSeq" id="WP_357786235.1">
    <property type="nucleotide sequence ID" value="NZ_JBFAKC010000010.1"/>
</dbReference>
<keyword evidence="1" id="KW-0472">Membrane</keyword>
<feature type="transmembrane region" description="Helical" evidence="1">
    <location>
        <begin position="26"/>
        <end position="51"/>
    </location>
</feature>
<protein>
    <submittedName>
        <fullName evidence="2">Uncharacterized protein</fullName>
    </submittedName>
</protein>
<feature type="transmembrane region" description="Helical" evidence="1">
    <location>
        <begin position="57"/>
        <end position="74"/>
    </location>
</feature>